<reference evidence="4" key="1">
    <citation type="journal article" date="2019" name="Int. J. Syst. Evol. Microbiol.">
        <title>The Global Catalogue of Microorganisms (GCM) 10K type strain sequencing project: providing services to taxonomists for standard genome sequencing and annotation.</title>
        <authorList>
            <consortium name="The Broad Institute Genomics Platform"/>
            <consortium name="The Broad Institute Genome Sequencing Center for Infectious Disease"/>
            <person name="Wu L."/>
            <person name="Ma J."/>
        </authorList>
    </citation>
    <scope>NUCLEOTIDE SEQUENCE [LARGE SCALE GENOMIC DNA]</scope>
    <source>
        <strain evidence="4">JCM 30346</strain>
    </source>
</reference>
<organism evidence="3 4">
    <name type="scientific">Sphaerisporangium aureirubrum</name>
    <dbReference type="NCBI Taxonomy" id="1544736"/>
    <lineage>
        <taxon>Bacteria</taxon>
        <taxon>Bacillati</taxon>
        <taxon>Actinomycetota</taxon>
        <taxon>Actinomycetes</taxon>
        <taxon>Streptosporangiales</taxon>
        <taxon>Streptosporangiaceae</taxon>
        <taxon>Sphaerisporangium</taxon>
    </lineage>
</organism>
<sequence>MNDILDSAPPTFGIVGCGRMGSALARLFAAEGFRVLLTSRTRRSAAELARQIPAAVAGSLEWVVTVSDLVVFATPIEVTCAEIAPRIRDLLAGKTVIDVSNPGFADGGTPLSEAQATLSGAERIAQLLPDSHVVKALNCVAAKRVNDVADGVVKVTVPFAGDDLLAKSRVGLILEIVGFDIVDAGPLSSSRWIEYLPQLLVRRGLETPGGLLLEEIDFLEEIGP</sequence>
<feature type="domain" description="Pyrroline-5-carboxylate reductase catalytic N-terminal" evidence="2">
    <location>
        <begin position="12"/>
        <end position="102"/>
    </location>
</feature>
<dbReference type="InterPro" id="IPR051267">
    <property type="entry name" value="STEAP_metalloreductase"/>
</dbReference>
<dbReference type="InterPro" id="IPR028939">
    <property type="entry name" value="P5C_Rdtase_cat_N"/>
</dbReference>
<evidence type="ECO:0000313" key="4">
    <source>
        <dbReference type="Proteomes" id="UP001596137"/>
    </source>
</evidence>
<dbReference type="InterPro" id="IPR036291">
    <property type="entry name" value="NAD(P)-bd_dom_sf"/>
</dbReference>
<evidence type="ECO:0000313" key="3">
    <source>
        <dbReference type="EMBL" id="MFC6083862.1"/>
    </source>
</evidence>
<dbReference type="SUPFAM" id="SSF51735">
    <property type="entry name" value="NAD(P)-binding Rossmann-fold domains"/>
    <property type="match status" value="1"/>
</dbReference>
<dbReference type="Pfam" id="PF03807">
    <property type="entry name" value="F420_oxidored"/>
    <property type="match status" value="1"/>
</dbReference>
<dbReference type="RefSeq" id="WP_380756303.1">
    <property type="nucleotide sequence ID" value="NZ_JBHSRF010000034.1"/>
</dbReference>
<dbReference type="Gene3D" id="3.40.50.720">
    <property type="entry name" value="NAD(P)-binding Rossmann-like Domain"/>
    <property type="match status" value="1"/>
</dbReference>
<keyword evidence="4" id="KW-1185">Reference proteome</keyword>
<dbReference type="EMBL" id="JBHSRF010000034">
    <property type="protein sequence ID" value="MFC6083862.1"/>
    <property type="molecule type" value="Genomic_DNA"/>
</dbReference>
<name>A0ABW1NNP7_9ACTN</name>
<protein>
    <submittedName>
        <fullName evidence="3">NADPH-dependent F420 reductase</fullName>
    </submittedName>
</protein>
<dbReference type="Proteomes" id="UP001596137">
    <property type="component" value="Unassembled WGS sequence"/>
</dbReference>
<proteinExistence type="predicted"/>
<evidence type="ECO:0000256" key="1">
    <source>
        <dbReference type="ARBA" id="ARBA00023002"/>
    </source>
</evidence>
<gene>
    <name evidence="3" type="ORF">ACFP1K_22030</name>
</gene>
<accession>A0ABW1NNP7</accession>
<comment type="caution">
    <text evidence="3">The sequence shown here is derived from an EMBL/GenBank/DDBJ whole genome shotgun (WGS) entry which is preliminary data.</text>
</comment>
<dbReference type="PANTHER" id="PTHR14239">
    <property type="entry name" value="DUDULIN-RELATED"/>
    <property type="match status" value="1"/>
</dbReference>
<evidence type="ECO:0000259" key="2">
    <source>
        <dbReference type="Pfam" id="PF03807"/>
    </source>
</evidence>
<keyword evidence="1" id="KW-0560">Oxidoreductase</keyword>